<name>A0A239BFC8_9ACTN</name>
<organism evidence="8 9">
    <name type="scientific">Streptosporangium subroseum</name>
    <dbReference type="NCBI Taxonomy" id="106412"/>
    <lineage>
        <taxon>Bacteria</taxon>
        <taxon>Bacillati</taxon>
        <taxon>Actinomycetota</taxon>
        <taxon>Actinomycetes</taxon>
        <taxon>Streptosporangiales</taxon>
        <taxon>Streptosporangiaceae</taxon>
        <taxon>Streptosporangium</taxon>
    </lineage>
</organism>
<dbReference type="Gene3D" id="1.10.10.10">
    <property type="entry name" value="Winged helix-like DNA-binding domain superfamily/Winged helix DNA-binding domain"/>
    <property type="match status" value="1"/>
</dbReference>
<feature type="compositionally biased region" description="Low complexity" evidence="6">
    <location>
        <begin position="549"/>
        <end position="560"/>
    </location>
</feature>
<dbReference type="InterPro" id="IPR007627">
    <property type="entry name" value="RNA_pol_sigma70_r2"/>
</dbReference>
<dbReference type="Gene3D" id="1.10.1740.10">
    <property type="match status" value="1"/>
</dbReference>
<gene>
    <name evidence="8" type="ORF">SAMN05216276_1003142</name>
</gene>
<evidence type="ECO:0000256" key="6">
    <source>
        <dbReference type="SAM" id="MobiDB-lite"/>
    </source>
</evidence>
<keyword evidence="4" id="KW-0238">DNA-binding</keyword>
<dbReference type="RefSeq" id="WP_179281879.1">
    <property type="nucleotide sequence ID" value="NZ_FZOD01000003.1"/>
</dbReference>
<evidence type="ECO:0000256" key="2">
    <source>
        <dbReference type="ARBA" id="ARBA00023015"/>
    </source>
</evidence>
<proteinExistence type="inferred from homology"/>
<evidence type="ECO:0000256" key="3">
    <source>
        <dbReference type="ARBA" id="ARBA00023082"/>
    </source>
</evidence>
<evidence type="ECO:0000256" key="1">
    <source>
        <dbReference type="ARBA" id="ARBA00010641"/>
    </source>
</evidence>
<sequence length="560" mass="59174">MPGWPTVGRTDDQQLVEALRRADDTAPASLYDSYAERLNDYALSLLGERDAAADAVHDALVTAHGCVDRLREPGRLRPWLYALTRFQCVARTGDSQGALPAPAQEDHDDPQERELAALVHESLIELSRQEREVLELSLRHDLSTGEAGAVLGMTSRQATAKLGRARDHLENAAAAVVLAKVGRAHCPDLSAMVDSWEGPLTPMLRRRLSGHIGRCEVCIERRDRHVSAGRLLDLVPAAFPPLSLRSRMIETCVSPALEEARASIVDAGGHFDRTGFPAAAERRGKGRGSTRRKTAGAKRARDEGSHRLAATESSRTALLPAQRRRQRRKGPVILAAVCVLAATGAMVVVGGQDLAAGLPGDVRITPEPEPAMVILEPDLDPSASAPLPTDSPSEDPEPTPTPRKSEKARILSPLPTTARPTTPRRPVPQRPRAGRTPTLRPAAARLAVSCPGSIGEGAGQIQLAASNAALSWSATTSGGLNVHPRGGQLKAGAKIMIWVTAANPGESGAGRVAFKSAGGNAQCAISWESPEPDVPDPPSDSSPPPTPTPSAESSSEAEAG</sequence>
<evidence type="ECO:0000313" key="8">
    <source>
        <dbReference type="EMBL" id="SNS06058.1"/>
    </source>
</evidence>
<dbReference type="SUPFAM" id="SSF88946">
    <property type="entry name" value="Sigma2 domain of RNA polymerase sigma factors"/>
    <property type="match status" value="1"/>
</dbReference>
<dbReference type="GO" id="GO:0006352">
    <property type="term" value="P:DNA-templated transcription initiation"/>
    <property type="evidence" value="ECO:0007669"/>
    <property type="project" value="InterPro"/>
</dbReference>
<protein>
    <submittedName>
        <fullName evidence="8">RNA polymerase sigma factor, sigma-70 family</fullName>
    </submittedName>
</protein>
<dbReference type="InterPro" id="IPR039425">
    <property type="entry name" value="RNA_pol_sigma-70-like"/>
</dbReference>
<dbReference type="InterPro" id="IPR036388">
    <property type="entry name" value="WH-like_DNA-bd_sf"/>
</dbReference>
<evidence type="ECO:0000256" key="4">
    <source>
        <dbReference type="ARBA" id="ARBA00023125"/>
    </source>
</evidence>
<keyword evidence="3" id="KW-0731">Sigma factor</keyword>
<dbReference type="PANTHER" id="PTHR43133">
    <property type="entry name" value="RNA POLYMERASE ECF-TYPE SIGMA FACTO"/>
    <property type="match status" value="1"/>
</dbReference>
<evidence type="ECO:0000256" key="5">
    <source>
        <dbReference type="ARBA" id="ARBA00023163"/>
    </source>
</evidence>
<comment type="similarity">
    <text evidence="1">Belongs to the sigma-70 factor family. ECF subfamily.</text>
</comment>
<feature type="compositionally biased region" description="Pro residues" evidence="6">
    <location>
        <begin position="535"/>
        <end position="548"/>
    </location>
</feature>
<accession>A0A239BFC8</accession>
<feature type="compositionally biased region" description="Basic residues" evidence="6">
    <location>
        <begin position="284"/>
        <end position="298"/>
    </location>
</feature>
<dbReference type="SUPFAM" id="SSF88659">
    <property type="entry name" value="Sigma3 and sigma4 domains of RNA polymerase sigma factors"/>
    <property type="match status" value="1"/>
</dbReference>
<keyword evidence="5" id="KW-0804">Transcription</keyword>
<dbReference type="InterPro" id="IPR013324">
    <property type="entry name" value="RNA_pol_sigma_r3/r4-like"/>
</dbReference>
<dbReference type="Proteomes" id="UP000198282">
    <property type="component" value="Unassembled WGS sequence"/>
</dbReference>
<feature type="region of interest" description="Disordered" evidence="6">
    <location>
        <begin position="378"/>
        <end position="441"/>
    </location>
</feature>
<keyword evidence="2" id="KW-0805">Transcription regulation</keyword>
<evidence type="ECO:0000259" key="7">
    <source>
        <dbReference type="Pfam" id="PF04542"/>
    </source>
</evidence>
<dbReference type="Pfam" id="PF04542">
    <property type="entry name" value="Sigma70_r2"/>
    <property type="match status" value="1"/>
</dbReference>
<dbReference type="PANTHER" id="PTHR43133:SF8">
    <property type="entry name" value="RNA POLYMERASE SIGMA FACTOR HI_1459-RELATED"/>
    <property type="match status" value="1"/>
</dbReference>
<feature type="region of interest" description="Disordered" evidence="6">
    <location>
        <begin position="517"/>
        <end position="560"/>
    </location>
</feature>
<dbReference type="GO" id="GO:0016987">
    <property type="term" value="F:sigma factor activity"/>
    <property type="evidence" value="ECO:0007669"/>
    <property type="project" value="UniProtKB-KW"/>
</dbReference>
<dbReference type="AlphaFoldDB" id="A0A239BFC8"/>
<dbReference type="EMBL" id="FZOD01000003">
    <property type="protein sequence ID" value="SNS06058.1"/>
    <property type="molecule type" value="Genomic_DNA"/>
</dbReference>
<feature type="domain" description="RNA polymerase sigma-70 region 2" evidence="7">
    <location>
        <begin position="30"/>
        <end position="89"/>
    </location>
</feature>
<feature type="region of interest" description="Disordered" evidence="6">
    <location>
        <begin position="275"/>
        <end position="326"/>
    </location>
</feature>
<reference evidence="8 9" key="1">
    <citation type="submission" date="2017-06" db="EMBL/GenBank/DDBJ databases">
        <authorList>
            <person name="Kim H.J."/>
            <person name="Triplett B.A."/>
        </authorList>
    </citation>
    <scope>NUCLEOTIDE SEQUENCE [LARGE SCALE GENOMIC DNA]</scope>
    <source>
        <strain evidence="8 9">CGMCC 4.2132</strain>
    </source>
</reference>
<keyword evidence="9" id="KW-1185">Reference proteome</keyword>
<dbReference type="GO" id="GO:0003677">
    <property type="term" value="F:DNA binding"/>
    <property type="evidence" value="ECO:0007669"/>
    <property type="project" value="UniProtKB-KW"/>
</dbReference>
<evidence type="ECO:0000313" key="9">
    <source>
        <dbReference type="Proteomes" id="UP000198282"/>
    </source>
</evidence>
<dbReference type="InterPro" id="IPR013325">
    <property type="entry name" value="RNA_pol_sigma_r2"/>
</dbReference>